<dbReference type="AlphaFoldDB" id="A0A0F9T580"/>
<feature type="domain" description="HTH cro/C1-type" evidence="1">
    <location>
        <begin position="13"/>
        <end position="67"/>
    </location>
</feature>
<gene>
    <name evidence="2" type="ORF">LCGC14_0392530</name>
</gene>
<dbReference type="SMART" id="SM00530">
    <property type="entry name" value="HTH_XRE"/>
    <property type="match status" value="1"/>
</dbReference>
<dbReference type="Gene3D" id="1.10.260.40">
    <property type="entry name" value="lambda repressor-like DNA-binding domains"/>
    <property type="match status" value="1"/>
</dbReference>
<proteinExistence type="predicted"/>
<dbReference type="InterPro" id="IPR001387">
    <property type="entry name" value="Cro/C1-type_HTH"/>
</dbReference>
<dbReference type="CDD" id="cd00093">
    <property type="entry name" value="HTH_XRE"/>
    <property type="match status" value="1"/>
</dbReference>
<dbReference type="SUPFAM" id="SSF47413">
    <property type="entry name" value="lambda repressor-like DNA-binding domains"/>
    <property type="match status" value="1"/>
</dbReference>
<evidence type="ECO:0000313" key="2">
    <source>
        <dbReference type="EMBL" id="KKN74314.1"/>
    </source>
</evidence>
<sequence>MIIIRNNKIRKKLKAAFKRSGLTQSELAHKSGVPQHRISQYLADKRGMSSDNVKCLCGVLGLHLILKIDVANK</sequence>
<comment type="caution">
    <text evidence="2">The sequence shown here is derived from an EMBL/GenBank/DDBJ whole genome shotgun (WGS) entry which is preliminary data.</text>
</comment>
<dbReference type="GO" id="GO:0003677">
    <property type="term" value="F:DNA binding"/>
    <property type="evidence" value="ECO:0007669"/>
    <property type="project" value="InterPro"/>
</dbReference>
<accession>A0A0F9T580</accession>
<reference evidence="2" key="1">
    <citation type="journal article" date="2015" name="Nature">
        <title>Complex archaea that bridge the gap between prokaryotes and eukaryotes.</title>
        <authorList>
            <person name="Spang A."/>
            <person name="Saw J.H."/>
            <person name="Jorgensen S.L."/>
            <person name="Zaremba-Niedzwiedzka K."/>
            <person name="Martijn J."/>
            <person name="Lind A.E."/>
            <person name="van Eijk R."/>
            <person name="Schleper C."/>
            <person name="Guy L."/>
            <person name="Ettema T.J."/>
        </authorList>
    </citation>
    <scope>NUCLEOTIDE SEQUENCE</scope>
</reference>
<organism evidence="2">
    <name type="scientific">marine sediment metagenome</name>
    <dbReference type="NCBI Taxonomy" id="412755"/>
    <lineage>
        <taxon>unclassified sequences</taxon>
        <taxon>metagenomes</taxon>
        <taxon>ecological metagenomes</taxon>
    </lineage>
</organism>
<dbReference type="PROSITE" id="PS50943">
    <property type="entry name" value="HTH_CROC1"/>
    <property type="match status" value="1"/>
</dbReference>
<evidence type="ECO:0000259" key="1">
    <source>
        <dbReference type="PROSITE" id="PS50943"/>
    </source>
</evidence>
<protein>
    <recommendedName>
        <fullName evidence="1">HTH cro/C1-type domain-containing protein</fullName>
    </recommendedName>
</protein>
<dbReference type="InterPro" id="IPR010982">
    <property type="entry name" value="Lambda_DNA-bd_dom_sf"/>
</dbReference>
<name>A0A0F9T580_9ZZZZ</name>
<dbReference type="Pfam" id="PF01381">
    <property type="entry name" value="HTH_3"/>
    <property type="match status" value="1"/>
</dbReference>
<dbReference type="EMBL" id="LAZR01000329">
    <property type="protein sequence ID" value="KKN74314.1"/>
    <property type="molecule type" value="Genomic_DNA"/>
</dbReference>